<dbReference type="Gene3D" id="3.40.50.720">
    <property type="entry name" value="NAD(P)-binding Rossmann-like Domain"/>
    <property type="match status" value="1"/>
</dbReference>
<dbReference type="Pfam" id="PF00107">
    <property type="entry name" value="ADH_zinc_N"/>
    <property type="match status" value="1"/>
</dbReference>
<dbReference type="InterPro" id="IPR036291">
    <property type="entry name" value="NAD(P)-bd_dom_sf"/>
</dbReference>
<keyword evidence="2 5" id="KW-0862">Zinc</keyword>
<dbReference type="PANTHER" id="PTHR43880">
    <property type="entry name" value="ALCOHOL DEHYDROGENASE"/>
    <property type="match status" value="1"/>
</dbReference>
<comment type="cofactor">
    <cofactor evidence="5">
        <name>Zn(2+)</name>
        <dbReference type="ChEBI" id="CHEBI:29105"/>
    </cofactor>
</comment>
<dbReference type="InterPro" id="IPR013154">
    <property type="entry name" value="ADH-like_N"/>
</dbReference>
<dbReference type="InterPro" id="IPR002328">
    <property type="entry name" value="ADH_Zn_CS"/>
</dbReference>
<reference evidence="8" key="1">
    <citation type="submission" date="2012-09" db="EMBL/GenBank/DDBJ databases">
        <title>Genome Sequence of alkane-degrading Bacterium Alcanivorax balearicus MACL04.</title>
        <authorList>
            <person name="Lai Q."/>
            <person name="Shao Z."/>
        </authorList>
    </citation>
    <scope>NUCLEOTIDE SEQUENCE</scope>
    <source>
        <strain evidence="8">MACL04</strain>
    </source>
</reference>
<dbReference type="CDD" id="cd08281">
    <property type="entry name" value="liver_ADH_like1"/>
    <property type="match status" value="1"/>
</dbReference>
<evidence type="ECO:0000313" key="8">
    <source>
        <dbReference type="EMBL" id="MCU5783076.1"/>
    </source>
</evidence>
<feature type="transmembrane region" description="Helical" evidence="6">
    <location>
        <begin position="166"/>
        <end position="186"/>
    </location>
</feature>
<feature type="transmembrane region" description="Helical" evidence="6">
    <location>
        <begin position="198"/>
        <end position="218"/>
    </location>
</feature>
<evidence type="ECO:0000256" key="4">
    <source>
        <dbReference type="ARBA" id="ARBA00023027"/>
    </source>
</evidence>
<dbReference type="SUPFAM" id="SSF50129">
    <property type="entry name" value="GroES-like"/>
    <property type="match status" value="2"/>
</dbReference>
<evidence type="ECO:0000256" key="3">
    <source>
        <dbReference type="ARBA" id="ARBA00023002"/>
    </source>
</evidence>
<dbReference type="EMBL" id="ARXS01000013">
    <property type="protein sequence ID" value="MCU5783076.1"/>
    <property type="molecule type" value="Genomic_DNA"/>
</dbReference>
<evidence type="ECO:0000256" key="6">
    <source>
        <dbReference type="SAM" id="Phobius"/>
    </source>
</evidence>
<sequence>MKTRAAVLREMGAQRPYKTSQPLKIEELELDAPGHGEILVRVRAAGLCHSDLSVIDGNRPRPLPMALGHEAAGEVMEVGDGVTDLEIGDHVVFSFVPSCGTCDYCLDGRAALCAPGAAANNEGTLLGGGLRLHQNEHTVNHHLGVSGFAEYAVTSRRSAVKVNKDLPFDIAAVFGCAVLTGVGAVVHTAGLRAGQSVLVVGLGGVGLSAVLGAVAGGARQIIAADIAQDKLDMAKSLGATHVVNSRDEDAVEQVKAISGGGVDIAAEFAGVGPALEFAFAATGKGGKTVTAGLPHPSTRMAVSPVQLVAEERSLLGSYLGGHVPALDIPEYAALYLAGRLPVDKLLTHRLKLEDINEGFDRLADGEAIRQVILFD</sequence>
<protein>
    <submittedName>
        <fullName evidence="8">Alcohol dehydrogenase</fullName>
    </submittedName>
</protein>
<feature type="domain" description="Enoyl reductase (ER)" evidence="7">
    <location>
        <begin position="18"/>
        <end position="373"/>
    </location>
</feature>
<organism evidence="8 9">
    <name type="scientific">Alloalcanivorax balearicus MACL04</name>
    <dbReference type="NCBI Taxonomy" id="1177182"/>
    <lineage>
        <taxon>Bacteria</taxon>
        <taxon>Pseudomonadati</taxon>
        <taxon>Pseudomonadota</taxon>
        <taxon>Gammaproteobacteria</taxon>
        <taxon>Oceanospirillales</taxon>
        <taxon>Alcanivoracaceae</taxon>
        <taxon>Alloalcanivorax</taxon>
    </lineage>
</organism>
<dbReference type="InterPro" id="IPR013149">
    <property type="entry name" value="ADH-like_C"/>
</dbReference>
<name>A0ABT2QZX8_9GAMM</name>
<dbReference type="PROSITE" id="PS00059">
    <property type="entry name" value="ADH_ZINC"/>
    <property type="match status" value="1"/>
</dbReference>
<keyword evidence="6" id="KW-1133">Transmembrane helix</keyword>
<dbReference type="Pfam" id="PF08240">
    <property type="entry name" value="ADH_N"/>
    <property type="match status" value="1"/>
</dbReference>
<gene>
    <name evidence="8" type="ORF">MA04_02376</name>
</gene>
<accession>A0ABT2QZX8</accession>
<dbReference type="Proteomes" id="UP001064106">
    <property type="component" value="Unassembled WGS sequence"/>
</dbReference>
<keyword evidence="6" id="KW-0812">Transmembrane</keyword>
<comment type="caution">
    <text evidence="8">The sequence shown here is derived from an EMBL/GenBank/DDBJ whole genome shotgun (WGS) entry which is preliminary data.</text>
</comment>
<dbReference type="InterPro" id="IPR020843">
    <property type="entry name" value="ER"/>
</dbReference>
<evidence type="ECO:0000256" key="1">
    <source>
        <dbReference type="ARBA" id="ARBA00022723"/>
    </source>
</evidence>
<proteinExistence type="inferred from homology"/>
<dbReference type="SMART" id="SM00829">
    <property type="entry name" value="PKS_ER"/>
    <property type="match status" value="1"/>
</dbReference>
<evidence type="ECO:0000313" key="9">
    <source>
        <dbReference type="Proteomes" id="UP001064106"/>
    </source>
</evidence>
<keyword evidence="9" id="KW-1185">Reference proteome</keyword>
<keyword evidence="6" id="KW-0472">Membrane</keyword>
<keyword evidence="3" id="KW-0560">Oxidoreductase</keyword>
<dbReference type="InterPro" id="IPR011032">
    <property type="entry name" value="GroES-like_sf"/>
</dbReference>
<dbReference type="SUPFAM" id="SSF51735">
    <property type="entry name" value="NAD(P)-binding Rossmann-fold domains"/>
    <property type="match status" value="1"/>
</dbReference>
<keyword evidence="4" id="KW-0520">NAD</keyword>
<evidence type="ECO:0000259" key="7">
    <source>
        <dbReference type="SMART" id="SM00829"/>
    </source>
</evidence>
<dbReference type="RefSeq" id="WP_262460678.1">
    <property type="nucleotide sequence ID" value="NZ_ARXS01000013.1"/>
</dbReference>
<evidence type="ECO:0000256" key="5">
    <source>
        <dbReference type="RuleBase" id="RU361277"/>
    </source>
</evidence>
<keyword evidence="1 5" id="KW-0479">Metal-binding</keyword>
<evidence type="ECO:0000256" key="2">
    <source>
        <dbReference type="ARBA" id="ARBA00022833"/>
    </source>
</evidence>
<comment type="similarity">
    <text evidence="5">Belongs to the zinc-containing alcohol dehydrogenase family.</text>
</comment>
<dbReference type="PANTHER" id="PTHR43880:SF12">
    <property type="entry name" value="ALCOHOL DEHYDROGENASE CLASS-3"/>
    <property type="match status" value="1"/>
</dbReference>
<dbReference type="Gene3D" id="3.90.180.10">
    <property type="entry name" value="Medium-chain alcohol dehydrogenases, catalytic domain"/>
    <property type="match status" value="1"/>
</dbReference>